<name>A0A7W8MRE4_9BACT</name>
<keyword evidence="2" id="KW-1185">Reference proteome</keyword>
<dbReference type="Proteomes" id="UP000568106">
    <property type="component" value="Unassembled WGS sequence"/>
</dbReference>
<evidence type="ECO:0000313" key="2">
    <source>
        <dbReference type="Proteomes" id="UP000568106"/>
    </source>
</evidence>
<accession>A0A7W8MRE4</accession>
<gene>
    <name evidence="1" type="ORF">HDF09_000819</name>
</gene>
<sequence>MELFSNHSPAAAGADCDYLLMLTRLPVLIG</sequence>
<proteinExistence type="predicted"/>
<protein>
    <submittedName>
        <fullName evidence="1">Uncharacterized protein</fullName>
    </submittedName>
</protein>
<comment type="caution">
    <text evidence="1">The sequence shown here is derived from an EMBL/GenBank/DDBJ whole genome shotgun (WGS) entry which is preliminary data.</text>
</comment>
<dbReference type="EMBL" id="JACHDY010000001">
    <property type="protein sequence ID" value="MBB5316169.1"/>
    <property type="molecule type" value="Genomic_DNA"/>
</dbReference>
<organism evidence="1 2">
    <name type="scientific">Tunturiibacter empetritectus</name>
    <dbReference type="NCBI Taxonomy" id="3069691"/>
    <lineage>
        <taxon>Bacteria</taxon>
        <taxon>Pseudomonadati</taxon>
        <taxon>Acidobacteriota</taxon>
        <taxon>Terriglobia</taxon>
        <taxon>Terriglobales</taxon>
        <taxon>Acidobacteriaceae</taxon>
        <taxon>Tunturiibacter</taxon>
    </lineage>
</organism>
<evidence type="ECO:0000313" key="1">
    <source>
        <dbReference type="EMBL" id="MBB5316169.1"/>
    </source>
</evidence>
<reference evidence="1" key="1">
    <citation type="submission" date="2020-08" db="EMBL/GenBank/DDBJ databases">
        <title>Genomic Encyclopedia of Type Strains, Phase IV (KMG-V): Genome sequencing to study the core and pangenomes of soil and plant-associated prokaryotes.</title>
        <authorList>
            <person name="Whitman W."/>
        </authorList>
    </citation>
    <scope>NUCLEOTIDE SEQUENCE [LARGE SCALE GENOMIC DNA]</scope>
    <source>
        <strain evidence="1">M8UP27</strain>
    </source>
</reference>
<dbReference type="AlphaFoldDB" id="A0A7W8MRE4"/>